<dbReference type="RefSeq" id="WP_168146478.1">
    <property type="nucleotide sequence ID" value="NZ_JAAVXB010000001.1"/>
</dbReference>
<dbReference type="InterPro" id="IPR004564">
    <property type="entry name" value="OM_lipoprot_carrier_LolA-like"/>
</dbReference>
<evidence type="ECO:0000256" key="4">
    <source>
        <dbReference type="ARBA" id="ARBA00022927"/>
    </source>
</evidence>
<dbReference type="Gene3D" id="2.50.20.10">
    <property type="entry name" value="Lipoprotein localisation LolA/LolB/LppX"/>
    <property type="match status" value="1"/>
</dbReference>
<keyword evidence="4" id="KW-0653">Protein transport</keyword>
<dbReference type="AlphaFoldDB" id="A0A970B3H4"/>
<keyword evidence="6" id="KW-0449">Lipoprotein</keyword>
<evidence type="ECO:0000313" key="7">
    <source>
        <dbReference type="Proteomes" id="UP000653472"/>
    </source>
</evidence>
<evidence type="ECO:0000256" key="1">
    <source>
        <dbReference type="ARBA" id="ARBA00011245"/>
    </source>
</evidence>
<feature type="chain" id="PRO_5036803348" evidence="5">
    <location>
        <begin position="19"/>
        <end position="219"/>
    </location>
</feature>
<dbReference type="GO" id="GO:0015031">
    <property type="term" value="P:protein transport"/>
    <property type="evidence" value="ECO:0007669"/>
    <property type="project" value="UniProtKB-KW"/>
</dbReference>
<keyword evidence="2" id="KW-0813">Transport</keyword>
<keyword evidence="7" id="KW-1185">Reference proteome</keyword>
<feature type="signal peptide" evidence="5">
    <location>
        <begin position="1"/>
        <end position="18"/>
    </location>
</feature>
<comment type="caution">
    <text evidence="6">The sequence shown here is derived from an EMBL/GenBank/DDBJ whole genome shotgun (WGS) entry which is preliminary data.</text>
</comment>
<reference evidence="6" key="1">
    <citation type="submission" date="2020-03" db="EMBL/GenBank/DDBJ databases">
        <title>Solimonas marina sp. nov., isolated from deep seawater of the Pacific Ocean.</title>
        <authorList>
            <person name="Liu X."/>
            <person name="Lai Q."/>
            <person name="Sun F."/>
            <person name="Gai Y."/>
            <person name="Li G."/>
            <person name="Shao Z."/>
        </authorList>
    </citation>
    <scope>NUCLEOTIDE SEQUENCE</scope>
    <source>
        <strain evidence="6">C16B3</strain>
    </source>
</reference>
<organism evidence="6 7">
    <name type="scientific">Solimonas marina</name>
    <dbReference type="NCBI Taxonomy" id="2714601"/>
    <lineage>
        <taxon>Bacteria</taxon>
        <taxon>Pseudomonadati</taxon>
        <taxon>Pseudomonadota</taxon>
        <taxon>Gammaproteobacteria</taxon>
        <taxon>Nevskiales</taxon>
        <taxon>Nevskiaceae</taxon>
        <taxon>Solimonas</taxon>
    </lineage>
</organism>
<evidence type="ECO:0000256" key="3">
    <source>
        <dbReference type="ARBA" id="ARBA00022729"/>
    </source>
</evidence>
<evidence type="ECO:0000313" key="6">
    <source>
        <dbReference type="EMBL" id="NKF21247.1"/>
    </source>
</evidence>
<evidence type="ECO:0000256" key="2">
    <source>
        <dbReference type="ARBA" id="ARBA00022448"/>
    </source>
</evidence>
<dbReference type="Proteomes" id="UP000653472">
    <property type="component" value="Unassembled WGS sequence"/>
</dbReference>
<proteinExistence type="predicted"/>
<dbReference type="EMBL" id="JAAVXB010000001">
    <property type="protein sequence ID" value="NKF21247.1"/>
    <property type="molecule type" value="Genomic_DNA"/>
</dbReference>
<sequence>MIAASLALALLAVAQSSALPTPVSPEAVFAHGTDAAHVARALATATVHPGDTQVFSGDFEQATHLRGLPKPLQARGSFLLIRDLGVIWHTTEPAASDLIMTRDALVQRSALGARVRTDTRRQPIVRSWTRVLPAILSLDVEQLARHFTMSLHEAADGGWQIGLRPREDIGATKAIVIAGHHELEHIELFEHGGDRVTLDLHDVSRSMLPADSTQRARFE</sequence>
<protein>
    <submittedName>
        <fullName evidence="6">Outer membrane lipoprotein carrier protein LolA</fullName>
    </submittedName>
</protein>
<gene>
    <name evidence="6" type="ORF">G7Y82_02880</name>
</gene>
<dbReference type="SUPFAM" id="SSF89392">
    <property type="entry name" value="Prokaryotic lipoproteins and lipoprotein localization factors"/>
    <property type="match status" value="1"/>
</dbReference>
<comment type="subunit">
    <text evidence="1">Monomer.</text>
</comment>
<dbReference type="CDD" id="cd16325">
    <property type="entry name" value="LolA"/>
    <property type="match status" value="1"/>
</dbReference>
<keyword evidence="3 5" id="KW-0732">Signal</keyword>
<evidence type="ECO:0000256" key="5">
    <source>
        <dbReference type="SAM" id="SignalP"/>
    </source>
</evidence>
<dbReference type="Pfam" id="PF03548">
    <property type="entry name" value="LolA"/>
    <property type="match status" value="1"/>
</dbReference>
<dbReference type="InterPro" id="IPR029046">
    <property type="entry name" value="LolA/LolB/LppX"/>
</dbReference>
<name>A0A970B3H4_9GAMM</name>
<accession>A0A970B3H4</accession>